<keyword evidence="4" id="KW-0641">Proline biosynthesis</keyword>
<dbReference type="InterPro" id="IPR029036">
    <property type="entry name" value="P5CR_dimer"/>
</dbReference>
<dbReference type="GO" id="GO:0004735">
    <property type="term" value="F:pyrroline-5-carboxylate reductase activity"/>
    <property type="evidence" value="ECO:0007669"/>
    <property type="project" value="UniProtKB-UniRule"/>
</dbReference>
<dbReference type="GO" id="GO:0005737">
    <property type="term" value="C:cytoplasm"/>
    <property type="evidence" value="ECO:0007669"/>
    <property type="project" value="UniProtKB-SubCell"/>
</dbReference>
<evidence type="ECO:0000313" key="9">
    <source>
        <dbReference type="Proteomes" id="UP000239250"/>
    </source>
</evidence>
<feature type="domain" description="Pyrroline-5-carboxylate reductase catalytic N-terminal" evidence="6">
    <location>
        <begin position="2"/>
        <end position="90"/>
    </location>
</feature>
<keyword evidence="2 4" id="KW-0521">NADP</keyword>
<dbReference type="Pfam" id="PF14748">
    <property type="entry name" value="P5CR_dimer"/>
    <property type="match status" value="1"/>
</dbReference>
<comment type="pathway">
    <text evidence="4">Amino-acid biosynthesis; L-proline biosynthesis; L-proline from L-glutamate 5-semialdehyde: step 1/1.</text>
</comment>
<dbReference type="HAMAP" id="MF_01925">
    <property type="entry name" value="P5C_reductase"/>
    <property type="match status" value="1"/>
</dbReference>
<feature type="domain" description="Pyrroline-5-carboxylate reductase dimerisation" evidence="7">
    <location>
        <begin position="156"/>
        <end position="259"/>
    </location>
</feature>
<comment type="catalytic activity">
    <reaction evidence="4">
        <text>L-proline + NAD(+) = (S)-1-pyrroline-5-carboxylate + NADH + 2 H(+)</text>
        <dbReference type="Rhea" id="RHEA:14105"/>
        <dbReference type="ChEBI" id="CHEBI:15378"/>
        <dbReference type="ChEBI" id="CHEBI:17388"/>
        <dbReference type="ChEBI" id="CHEBI:57540"/>
        <dbReference type="ChEBI" id="CHEBI:57945"/>
        <dbReference type="ChEBI" id="CHEBI:60039"/>
        <dbReference type="EC" id="1.5.1.2"/>
    </reaction>
</comment>
<dbReference type="InterPro" id="IPR008927">
    <property type="entry name" value="6-PGluconate_DH-like_C_sf"/>
</dbReference>
<dbReference type="EC" id="1.5.1.2" evidence="4"/>
<dbReference type="Gene3D" id="1.10.3730.10">
    <property type="entry name" value="ProC C-terminal domain-like"/>
    <property type="match status" value="1"/>
</dbReference>
<evidence type="ECO:0000256" key="4">
    <source>
        <dbReference type="HAMAP-Rule" id="MF_01925"/>
    </source>
</evidence>
<evidence type="ECO:0000256" key="5">
    <source>
        <dbReference type="PIRSR" id="PIRSR000193-1"/>
    </source>
</evidence>
<dbReference type="RefSeq" id="WP_303662021.1">
    <property type="nucleotide sequence ID" value="NZ_CP027019.1"/>
</dbReference>
<dbReference type="InterPro" id="IPR036291">
    <property type="entry name" value="NAD(P)-bd_dom_sf"/>
</dbReference>
<dbReference type="InterPro" id="IPR028939">
    <property type="entry name" value="P5C_Rdtase_cat_N"/>
</dbReference>
<dbReference type="PANTHER" id="PTHR11645">
    <property type="entry name" value="PYRROLINE-5-CARBOXYLATE REDUCTASE"/>
    <property type="match status" value="1"/>
</dbReference>
<dbReference type="SUPFAM" id="SSF48179">
    <property type="entry name" value="6-phosphogluconate dehydrogenase C-terminal domain-like"/>
    <property type="match status" value="1"/>
</dbReference>
<dbReference type="AlphaFoldDB" id="A0A2S0NKA9"/>
<gene>
    <name evidence="4" type="primary">proC</name>
    <name evidence="8" type="ORF">C5T88_02495</name>
</gene>
<dbReference type="Pfam" id="PF03807">
    <property type="entry name" value="F420_oxidored"/>
    <property type="match status" value="1"/>
</dbReference>
<name>A0A2S0NKA9_9MOLU</name>
<comment type="catalytic activity">
    <reaction evidence="4">
        <text>L-proline + NADP(+) = (S)-1-pyrroline-5-carboxylate + NADPH + 2 H(+)</text>
        <dbReference type="Rhea" id="RHEA:14109"/>
        <dbReference type="ChEBI" id="CHEBI:15378"/>
        <dbReference type="ChEBI" id="CHEBI:17388"/>
        <dbReference type="ChEBI" id="CHEBI:57783"/>
        <dbReference type="ChEBI" id="CHEBI:58349"/>
        <dbReference type="ChEBI" id="CHEBI:60039"/>
        <dbReference type="EC" id="1.5.1.2"/>
    </reaction>
</comment>
<feature type="binding site" evidence="5">
    <location>
        <begin position="6"/>
        <end position="11"/>
    </location>
    <ligand>
        <name>NADP(+)</name>
        <dbReference type="ChEBI" id="CHEBI:58349"/>
    </ligand>
</feature>
<dbReference type="PIRSF" id="PIRSF000193">
    <property type="entry name" value="Pyrrol-5-carb_rd"/>
    <property type="match status" value="1"/>
</dbReference>
<dbReference type="InterPro" id="IPR000304">
    <property type="entry name" value="Pyrroline-COOH_reductase"/>
</dbReference>
<dbReference type="SUPFAM" id="SSF51735">
    <property type="entry name" value="NAD(P)-binding Rossmann-fold domains"/>
    <property type="match status" value="1"/>
</dbReference>
<keyword evidence="4" id="KW-0028">Amino-acid biosynthesis</keyword>
<evidence type="ECO:0000259" key="7">
    <source>
        <dbReference type="Pfam" id="PF14748"/>
    </source>
</evidence>
<keyword evidence="3 4" id="KW-0560">Oxidoreductase</keyword>
<evidence type="ECO:0000256" key="1">
    <source>
        <dbReference type="ARBA" id="ARBA00005525"/>
    </source>
</evidence>
<dbReference type="PANTHER" id="PTHR11645:SF0">
    <property type="entry name" value="PYRROLINE-5-CARBOXYLATE REDUCTASE 3"/>
    <property type="match status" value="1"/>
</dbReference>
<keyword evidence="4" id="KW-0963">Cytoplasm</keyword>
<dbReference type="Gene3D" id="3.40.50.720">
    <property type="entry name" value="NAD(P)-binding Rossmann-like Domain"/>
    <property type="match status" value="1"/>
</dbReference>
<evidence type="ECO:0000256" key="2">
    <source>
        <dbReference type="ARBA" id="ARBA00022857"/>
    </source>
</evidence>
<comment type="function">
    <text evidence="4">Catalyzes the reduction of 1-pyrroline-5-carboxylate (PCA) to L-proline.</text>
</comment>
<sequence length="263" mass="29178">MKIGIIGLGHMGSSLVKGMQNDHVQILGYHYDEQKSVNLSKKLNIQVTSNLLEFVKATDLIILSVRTNIVGSIIDQIKNLAQDKIILSLISGLSISKMLAMFDHPNQKIVRIMPNLNAEIQMSATGICFTNNFSQLEKGEINALVQNFGEIYEIPEEQFEIFTILGGVSPAWFFKMINVMQEIGIEHGMNAELAKKVATQAGIGSLTNLMQSKYSPLELMNQVAVPGGVTIESIKVLNEHQFDEIIKKATKKALEKDKKTFSK</sequence>
<evidence type="ECO:0000259" key="6">
    <source>
        <dbReference type="Pfam" id="PF03807"/>
    </source>
</evidence>
<reference evidence="9" key="1">
    <citation type="submission" date="2018-02" db="EMBL/GenBank/DDBJ databases">
        <title>Firefly genomes illuminate parallel origins of bioluminescence in beetles.</title>
        <authorList>
            <person name="Fallon T.R."/>
            <person name="Lower S.E.S."/>
            <person name="Behringer M."/>
            <person name="Weng J.-K."/>
        </authorList>
    </citation>
    <scope>NUCLEOTIDE SEQUENCE [LARGE SCALE GENOMIC DNA]</scope>
</reference>
<protein>
    <recommendedName>
        <fullName evidence="4">Pyrroline-5-carboxylate reductase</fullName>
        <shortName evidence="4">P5C reductase</shortName>
        <shortName evidence="4">P5CR</shortName>
        <ecNumber evidence="4">1.5.1.2</ecNumber>
    </recommendedName>
    <alternativeName>
        <fullName evidence="4">PCA reductase</fullName>
    </alternativeName>
</protein>
<dbReference type="Proteomes" id="UP000239250">
    <property type="component" value="Chromosome"/>
</dbReference>
<accession>A0A2S0NKA9</accession>
<organism evidence="8 9">
    <name type="scientific">Williamsoniiplasma luminosum</name>
    <dbReference type="NCBI Taxonomy" id="214888"/>
    <lineage>
        <taxon>Bacteria</taxon>
        <taxon>Bacillati</taxon>
        <taxon>Mycoplasmatota</taxon>
        <taxon>Mollicutes</taxon>
        <taxon>Entomoplasmatales</taxon>
        <taxon>Williamsoniiplasma</taxon>
    </lineage>
</organism>
<comment type="similarity">
    <text evidence="1 4">Belongs to the pyrroline-5-carboxylate reductase family.</text>
</comment>
<comment type="subcellular location">
    <subcellularLocation>
        <location evidence="4">Cytoplasm</location>
    </subcellularLocation>
</comment>
<proteinExistence type="inferred from homology"/>
<evidence type="ECO:0000256" key="3">
    <source>
        <dbReference type="ARBA" id="ARBA00023002"/>
    </source>
</evidence>
<dbReference type="GO" id="GO:0055129">
    <property type="term" value="P:L-proline biosynthetic process"/>
    <property type="evidence" value="ECO:0007669"/>
    <property type="project" value="UniProtKB-UniRule"/>
</dbReference>
<dbReference type="UniPathway" id="UPA00098">
    <property type="reaction ID" value="UER00361"/>
</dbReference>
<dbReference type="EMBL" id="CP027019">
    <property type="protein sequence ID" value="AVP49432.1"/>
    <property type="molecule type" value="Genomic_DNA"/>
</dbReference>
<evidence type="ECO:0000313" key="8">
    <source>
        <dbReference type="EMBL" id="AVP49432.1"/>
    </source>
</evidence>